<gene>
    <name evidence="6" type="ORF">QWY28_19750</name>
</gene>
<feature type="domain" description="Rhodanese" evidence="4">
    <location>
        <begin position="131"/>
        <end position="220"/>
    </location>
</feature>
<feature type="domain" description="HTH arsR-type" evidence="5">
    <location>
        <begin position="5"/>
        <end position="99"/>
    </location>
</feature>
<evidence type="ECO:0000256" key="1">
    <source>
        <dbReference type="ARBA" id="ARBA00023015"/>
    </source>
</evidence>
<dbReference type="CDD" id="cd00090">
    <property type="entry name" value="HTH_ARSR"/>
    <property type="match status" value="1"/>
</dbReference>
<proteinExistence type="predicted"/>
<comment type="caution">
    <text evidence="6">The sequence shown here is derived from an EMBL/GenBank/DDBJ whole genome shotgun (WGS) entry which is preliminary data.</text>
</comment>
<dbReference type="PANTHER" id="PTHR33154">
    <property type="entry name" value="TRANSCRIPTIONAL REGULATOR, ARSR FAMILY"/>
    <property type="match status" value="1"/>
</dbReference>
<dbReference type="SUPFAM" id="SSF52821">
    <property type="entry name" value="Rhodanese/Cell cycle control phosphatase"/>
    <property type="match status" value="1"/>
</dbReference>
<dbReference type="Gene3D" id="3.40.250.10">
    <property type="entry name" value="Rhodanese-like domain"/>
    <property type="match status" value="1"/>
</dbReference>
<dbReference type="InterPro" id="IPR001763">
    <property type="entry name" value="Rhodanese-like_dom"/>
</dbReference>
<name>A0ABT8FL00_9ACTN</name>
<dbReference type="Pfam" id="PF00581">
    <property type="entry name" value="Rhodanese"/>
    <property type="match status" value="1"/>
</dbReference>
<dbReference type="SMART" id="SM00418">
    <property type="entry name" value="HTH_ARSR"/>
    <property type="match status" value="1"/>
</dbReference>
<dbReference type="Pfam" id="PF01022">
    <property type="entry name" value="HTH_5"/>
    <property type="match status" value="1"/>
</dbReference>
<dbReference type="InterPro" id="IPR036390">
    <property type="entry name" value="WH_DNA-bd_sf"/>
</dbReference>
<evidence type="ECO:0000256" key="2">
    <source>
        <dbReference type="ARBA" id="ARBA00023125"/>
    </source>
</evidence>
<dbReference type="InterPro" id="IPR036873">
    <property type="entry name" value="Rhodanese-like_dom_sf"/>
</dbReference>
<keyword evidence="2" id="KW-0238">DNA-binding</keyword>
<evidence type="ECO:0000313" key="6">
    <source>
        <dbReference type="EMBL" id="MDN4175209.1"/>
    </source>
</evidence>
<accession>A0ABT8FL00</accession>
<evidence type="ECO:0000256" key="3">
    <source>
        <dbReference type="ARBA" id="ARBA00023163"/>
    </source>
</evidence>
<sequence>MDSDRRHHLFDELAVVGKAFGSPKRLELVELLAQGERTVESLARTAGMGMTTASAHLQVLKLANLVRTRRDGTKVYYRLAGDDVAELYVAMRRVARERSADVSRALEAYLNLPGSDEVGLVSRADLKRLLERGEVTLVDVRPPEEYLAGHIPGSQNVPLGDLGAQVEQLRSAGAVVAYCRGSFCVMAHDAVRILGGEGIAARRLEDGMLEWRAAGLPVAAGAS</sequence>
<dbReference type="PANTHER" id="PTHR33154:SF18">
    <property type="entry name" value="ARSENICAL RESISTANCE OPERON REPRESSOR"/>
    <property type="match status" value="1"/>
</dbReference>
<dbReference type="RefSeq" id="WP_300954389.1">
    <property type="nucleotide sequence ID" value="NZ_JAUHJQ010000011.1"/>
</dbReference>
<keyword evidence="1" id="KW-0805">Transcription regulation</keyword>
<reference evidence="6" key="1">
    <citation type="submission" date="2023-06" db="EMBL/GenBank/DDBJ databases">
        <title>Draft genome sequence of Nocardioides sp. SOB77.</title>
        <authorList>
            <person name="Zhang G."/>
        </authorList>
    </citation>
    <scope>NUCLEOTIDE SEQUENCE</scope>
    <source>
        <strain evidence="6">SOB77</strain>
    </source>
</reference>
<dbReference type="InterPro" id="IPR051081">
    <property type="entry name" value="HTH_MetalResp_TranReg"/>
</dbReference>
<dbReference type="Proteomes" id="UP001168620">
    <property type="component" value="Unassembled WGS sequence"/>
</dbReference>
<protein>
    <submittedName>
        <fullName evidence="6">Metalloregulator ArsR/SmtB family transcription factor</fullName>
    </submittedName>
</protein>
<dbReference type="InterPro" id="IPR036388">
    <property type="entry name" value="WH-like_DNA-bd_sf"/>
</dbReference>
<dbReference type="InterPro" id="IPR001845">
    <property type="entry name" value="HTH_ArsR_DNA-bd_dom"/>
</dbReference>
<dbReference type="NCBIfam" id="NF033788">
    <property type="entry name" value="HTH_metalloreg"/>
    <property type="match status" value="1"/>
</dbReference>
<dbReference type="InterPro" id="IPR011991">
    <property type="entry name" value="ArsR-like_HTH"/>
</dbReference>
<evidence type="ECO:0000259" key="4">
    <source>
        <dbReference type="PROSITE" id="PS50206"/>
    </source>
</evidence>
<dbReference type="SMART" id="SM00450">
    <property type="entry name" value="RHOD"/>
    <property type="match status" value="1"/>
</dbReference>
<evidence type="ECO:0000259" key="5">
    <source>
        <dbReference type="PROSITE" id="PS50987"/>
    </source>
</evidence>
<dbReference type="EMBL" id="JAUHJQ010000011">
    <property type="protein sequence ID" value="MDN4175209.1"/>
    <property type="molecule type" value="Genomic_DNA"/>
</dbReference>
<dbReference type="SUPFAM" id="SSF46785">
    <property type="entry name" value="Winged helix' DNA-binding domain"/>
    <property type="match status" value="1"/>
</dbReference>
<evidence type="ECO:0000313" key="7">
    <source>
        <dbReference type="Proteomes" id="UP001168620"/>
    </source>
</evidence>
<keyword evidence="7" id="KW-1185">Reference proteome</keyword>
<organism evidence="6 7">
    <name type="scientific">Nocardioides oceani</name>
    <dbReference type="NCBI Taxonomy" id="3058369"/>
    <lineage>
        <taxon>Bacteria</taxon>
        <taxon>Bacillati</taxon>
        <taxon>Actinomycetota</taxon>
        <taxon>Actinomycetes</taxon>
        <taxon>Propionibacteriales</taxon>
        <taxon>Nocardioidaceae</taxon>
        <taxon>Nocardioides</taxon>
    </lineage>
</organism>
<dbReference type="CDD" id="cd00158">
    <property type="entry name" value="RHOD"/>
    <property type="match status" value="1"/>
</dbReference>
<dbReference type="PROSITE" id="PS50987">
    <property type="entry name" value="HTH_ARSR_2"/>
    <property type="match status" value="1"/>
</dbReference>
<dbReference type="Gene3D" id="1.10.10.10">
    <property type="entry name" value="Winged helix-like DNA-binding domain superfamily/Winged helix DNA-binding domain"/>
    <property type="match status" value="1"/>
</dbReference>
<keyword evidence="3" id="KW-0804">Transcription</keyword>
<dbReference type="PRINTS" id="PR00778">
    <property type="entry name" value="HTHARSR"/>
</dbReference>
<dbReference type="PROSITE" id="PS50206">
    <property type="entry name" value="RHODANESE_3"/>
    <property type="match status" value="1"/>
</dbReference>